<evidence type="ECO:0000256" key="2">
    <source>
        <dbReference type="ARBA" id="ARBA00009904"/>
    </source>
</evidence>
<organism evidence="9 10">
    <name type="scientific">Nocardia terrae</name>
    <dbReference type="NCBI Taxonomy" id="2675851"/>
    <lineage>
        <taxon>Bacteria</taxon>
        <taxon>Bacillati</taxon>
        <taxon>Actinomycetota</taxon>
        <taxon>Actinomycetes</taxon>
        <taxon>Mycobacteriales</taxon>
        <taxon>Nocardiaceae</taxon>
        <taxon>Nocardia</taxon>
    </lineage>
</organism>
<comment type="subcellular location">
    <subcellularLocation>
        <location evidence="1">Membrane</location>
        <topology evidence="1">Multi-pass membrane protein</topology>
    </subcellularLocation>
</comment>
<proteinExistence type="inferred from homology"/>
<dbReference type="PANTHER" id="PTHR11629:SF63">
    <property type="entry name" value="V-TYPE PROTON ATPASE SUBUNIT A"/>
    <property type="match status" value="1"/>
</dbReference>
<dbReference type="PANTHER" id="PTHR11629">
    <property type="entry name" value="VACUOLAR PROTON ATPASES"/>
    <property type="match status" value="1"/>
</dbReference>
<reference evidence="9 10" key="1">
    <citation type="submission" date="2019-12" db="EMBL/GenBank/DDBJ databases">
        <title>Nocardia sp. nov. ET3-3 isolated from soil.</title>
        <authorList>
            <person name="Kanchanasin P."/>
            <person name="Tanasupawat S."/>
            <person name="Yuki M."/>
            <person name="Kudo T."/>
        </authorList>
    </citation>
    <scope>NUCLEOTIDE SEQUENCE [LARGE SCALE GENOMIC DNA]</scope>
    <source>
        <strain evidence="9 10">ET3-3</strain>
    </source>
</reference>
<accession>A0A7K1UVP7</accession>
<keyword evidence="3" id="KW-0813">Transport</keyword>
<sequence>MRRVALVAPSQAVRDMLIEASEAGVVQLDDPPTGLPSGTTVTDSDELAARVSSAVRHRGAAAVAGWCPEPELAGLTGRLAAVGAAVVPLPAPAGVDPPTLLSARRPLRRAFAPLVGVYGVVPYRDLDPTVPAGIAYVVMFGMMFGDAGHGLLVMAAAALLASRRVHRLARFASLWPFVAGAGAAATFFGVLYGEFFGPTGVLPVVWLSPLDSPLPLLGAGVAVGATLLALAHAVGAVNRWREGGARVALYSATGIAGAALFLGLAVVGAGLVLRWHVLAWGGGAVAAVGVILSVIGSFTESGGGAVGATAAGIGVFDLVVRLGSNLVSFARLAAFGMTHGALGWVVWSGTVAAAHAGVAGPVLAVAVFVLGNAIAFALEALVAGVQALRLEFYELFSHLFTGTGKPFVPWRIRIEAQEGSSC</sequence>
<evidence type="ECO:0000256" key="7">
    <source>
        <dbReference type="ARBA" id="ARBA00023136"/>
    </source>
</evidence>
<dbReference type="GO" id="GO:0033179">
    <property type="term" value="C:proton-transporting V-type ATPase, V0 domain"/>
    <property type="evidence" value="ECO:0007669"/>
    <property type="project" value="InterPro"/>
</dbReference>
<keyword evidence="4 8" id="KW-0812">Transmembrane</keyword>
<dbReference type="InterPro" id="IPR002490">
    <property type="entry name" value="V-ATPase_116kDa_su"/>
</dbReference>
<dbReference type="GO" id="GO:0007035">
    <property type="term" value="P:vacuolar acidification"/>
    <property type="evidence" value="ECO:0007669"/>
    <property type="project" value="TreeGrafter"/>
</dbReference>
<dbReference type="GO" id="GO:0046961">
    <property type="term" value="F:proton-transporting ATPase activity, rotational mechanism"/>
    <property type="evidence" value="ECO:0007669"/>
    <property type="project" value="InterPro"/>
</dbReference>
<evidence type="ECO:0000256" key="1">
    <source>
        <dbReference type="ARBA" id="ARBA00004141"/>
    </source>
</evidence>
<evidence type="ECO:0000256" key="4">
    <source>
        <dbReference type="ARBA" id="ARBA00022692"/>
    </source>
</evidence>
<evidence type="ECO:0000256" key="6">
    <source>
        <dbReference type="ARBA" id="ARBA00023065"/>
    </source>
</evidence>
<keyword evidence="5 8" id="KW-1133">Transmembrane helix</keyword>
<dbReference type="AlphaFoldDB" id="A0A7K1UVP7"/>
<evidence type="ECO:0000256" key="8">
    <source>
        <dbReference type="SAM" id="Phobius"/>
    </source>
</evidence>
<feature type="transmembrane region" description="Helical" evidence="8">
    <location>
        <begin position="173"/>
        <end position="193"/>
    </location>
</feature>
<feature type="transmembrane region" description="Helical" evidence="8">
    <location>
        <begin position="344"/>
        <end position="370"/>
    </location>
</feature>
<feature type="transmembrane region" description="Helical" evidence="8">
    <location>
        <begin position="277"/>
        <end position="298"/>
    </location>
</feature>
<feature type="transmembrane region" description="Helical" evidence="8">
    <location>
        <begin position="213"/>
        <end position="235"/>
    </location>
</feature>
<keyword evidence="6" id="KW-0406">Ion transport</keyword>
<feature type="transmembrane region" description="Helical" evidence="8">
    <location>
        <begin position="305"/>
        <end position="324"/>
    </location>
</feature>
<comment type="caution">
    <text evidence="9">The sequence shown here is derived from an EMBL/GenBank/DDBJ whole genome shotgun (WGS) entry which is preliminary data.</text>
</comment>
<dbReference type="GO" id="GO:0016471">
    <property type="term" value="C:vacuolar proton-transporting V-type ATPase complex"/>
    <property type="evidence" value="ECO:0007669"/>
    <property type="project" value="TreeGrafter"/>
</dbReference>
<dbReference type="Proteomes" id="UP000466794">
    <property type="component" value="Unassembled WGS sequence"/>
</dbReference>
<feature type="transmembrane region" description="Helical" evidence="8">
    <location>
        <begin position="247"/>
        <end position="271"/>
    </location>
</feature>
<dbReference type="GO" id="GO:0051117">
    <property type="term" value="F:ATPase binding"/>
    <property type="evidence" value="ECO:0007669"/>
    <property type="project" value="TreeGrafter"/>
</dbReference>
<evidence type="ECO:0000256" key="5">
    <source>
        <dbReference type="ARBA" id="ARBA00022989"/>
    </source>
</evidence>
<name>A0A7K1UVP7_9NOCA</name>
<dbReference type="Pfam" id="PF01496">
    <property type="entry name" value="V_ATPase_I"/>
    <property type="match status" value="1"/>
</dbReference>
<gene>
    <name evidence="9" type="ORF">GPX89_14560</name>
</gene>
<comment type="similarity">
    <text evidence="2">Belongs to the V-ATPase 116 kDa subunit family.</text>
</comment>
<evidence type="ECO:0000256" key="3">
    <source>
        <dbReference type="ARBA" id="ARBA00022448"/>
    </source>
</evidence>
<keyword evidence="10" id="KW-1185">Reference proteome</keyword>
<protein>
    <submittedName>
        <fullName evidence="9">ATPase</fullName>
    </submittedName>
</protein>
<evidence type="ECO:0000313" key="9">
    <source>
        <dbReference type="EMBL" id="MVU78463.1"/>
    </source>
</evidence>
<evidence type="ECO:0000313" key="10">
    <source>
        <dbReference type="Proteomes" id="UP000466794"/>
    </source>
</evidence>
<dbReference type="EMBL" id="WRPP01000002">
    <property type="protein sequence ID" value="MVU78463.1"/>
    <property type="molecule type" value="Genomic_DNA"/>
</dbReference>
<keyword evidence="7 8" id="KW-0472">Membrane</keyword>
<feature type="transmembrane region" description="Helical" evidence="8">
    <location>
        <begin position="134"/>
        <end position="161"/>
    </location>
</feature>